<feature type="domain" description="GH16" evidence="2">
    <location>
        <begin position="77"/>
        <end position="368"/>
    </location>
</feature>
<sequence>MGLLESLEKKGRAAFDQIKREIGMGDNKQQQQSYPGYQQQSYPGYQQQQSYPGNQQQGYQGYQQQQQQQQNWGPPQQHQQWAPPPPNHTKPPPQAQSAATPQQPQSGNPTDYWVPILHSSRSVATDFDHKLGNTDGWGNNELQHYTNLPQNSFYTPDHKLVLRAISHPSDPNPATKYTSARLVTRQRLDRPRGCLTATISNPSAPGIWPAFWLLPAEPFQWPNEGEVDVGESWNGDPTNHTCLHWGHFNGADSQKHRVIDTPIHDLGRRPIKYEFAWEQDDATGRGRYLWWIDGRPVMKASIPDGFRRMQEWTVLLNIAMGGNVCQGKTPAEGSYDMVVHELRMSGECDGGWGRFEGDWWRAKEGRTM</sequence>
<dbReference type="PANTHER" id="PTHR10963">
    <property type="entry name" value="GLYCOSYL HYDROLASE-RELATED"/>
    <property type="match status" value="1"/>
</dbReference>
<dbReference type="Pfam" id="PF26113">
    <property type="entry name" value="GH16_XgeA"/>
    <property type="match status" value="1"/>
</dbReference>
<dbReference type="STRING" id="1664694.A0A0N1HNV9"/>
<keyword evidence="4" id="KW-1185">Reference proteome</keyword>
<organism evidence="3 4">
    <name type="scientific">Cyphellophora attinorum</name>
    <dbReference type="NCBI Taxonomy" id="1664694"/>
    <lineage>
        <taxon>Eukaryota</taxon>
        <taxon>Fungi</taxon>
        <taxon>Dikarya</taxon>
        <taxon>Ascomycota</taxon>
        <taxon>Pezizomycotina</taxon>
        <taxon>Eurotiomycetes</taxon>
        <taxon>Chaetothyriomycetidae</taxon>
        <taxon>Chaetothyriales</taxon>
        <taxon>Cyphellophoraceae</taxon>
        <taxon>Cyphellophora</taxon>
    </lineage>
</organism>
<dbReference type="SUPFAM" id="SSF49899">
    <property type="entry name" value="Concanavalin A-like lectins/glucanases"/>
    <property type="match status" value="1"/>
</dbReference>
<proteinExistence type="predicted"/>
<dbReference type="GO" id="GO:0004553">
    <property type="term" value="F:hydrolase activity, hydrolyzing O-glycosyl compounds"/>
    <property type="evidence" value="ECO:0007669"/>
    <property type="project" value="InterPro"/>
</dbReference>
<evidence type="ECO:0000259" key="2">
    <source>
        <dbReference type="PROSITE" id="PS51762"/>
    </source>
</evidence>
<reference evidence="3 4" key="1">
    <citation type="submission" date="2015-06" db="EMBL/GenBank/DDBJ databases">
        <title>Draft genome of the ant-associated black yeast Phialophora attae CBS 131958.</title>
        <authorList>
            <person name="Moreno L.F."/>
            <person name="Stielow B.J."/>
            <person name="de Hoog S."/>
            <person name="Vicente V.A."/>
            <person name="Weiss V.A."/>
            <person name="de Vries M."/>
            <person name="Cruz L.M."/>
            <person name="Souza E.M."/>
        </authorList>
    </citation>
    <scope>NUCLEOTIDE SEQUENCE [LARGE SCALE GENOMIC DNA]</scope>
    <source>
        <strain evidence="3 4">CBS 131958</strain>
    </source>
</reference>
<dbReference type="Proteomes" id="UP000038010">
    <property type="component" value="Unassembled WGS sequence"/>
</dbReference>
<dbReference type="GeneID" id="28732632"/>
<feature type="region of interest" description="Disordered" evidence="1">
    <location>
        <begin position="18"/>
        <end position="113"/>
    </location>
</feature>
<accession>A0A0N1HNV9</accession>
<evidence type="ECO:0000313" key="4">
    <source>
        <dbReference type="Proteomes" id="UP000038010"/>
    </source>
</evidence>
<feature type="compositionally biased region" description="Low complexity" evidence="1">
    <location>
        <begin position="29"/>
        <end position="81"/>
    </location>
</feature>
<dbReference type="InterPro" id="IPR013320">
    <property type="entry name" value="ConA-like_dom_sf"/>
</dbReference>
<dbReference type="PROSITE" id="PS51762">
    <property type="entry name" value="GH16_2"/>
    <property type="match status" value="1"/>
</dbReference>
<comment type="caution">
    <text evidence="3">The sequence shown here is derived from an EMBL/GenBank/DDBJ whole genome shotgun (WGS) entry which is preliminary data.</text>
</comment>
<dbReference type="OrthoDB" id="192832at2759"/>
<feature type="compositionally biased region" description="Pro residues" evidence="1">
    <location>
        <begin position="82"/>
        <end position="94"/>
    </location>
</feature>
<evidence type="ECO:0000313" key="3">
    <source>
        <dbReference type="EMBL" id="KPI36816.1"/>
    </source>
</evidence>
<evidence type="ECO:0000256" key="1">
    <source>
        <dbReference type="SAM" id="MobiDB-lite"/>
    </source>
</evidence>
<dbReference type="RefSeq" id="XP_017996779.1">
    <property type="nucleotide sequence ID" value="XM_018140751.1"/>
</dbReference>
<gene>
    <name evidence="3" type="ORF">AB675_11868</name>
</gene>
<dbReference type="AlphaFoldDB" id="A0A0N1HNV9"/>
<dbReference type="EMBL" id="LFJN01000028">
    <property type="protein sequence ID" value="KPI36816.1"/>
    <property type="molecule type" value="Genomic_DNA"/>
</dbReference>
<dbReference type="VEuPathDB" id="FungiDB:AB675_11868"/>
<dbReference type="CDD" id="cd08023">
    <property type="entry name" value="GH16_laminarinase_like"/>
    <property type="match status" value="1"/>
</dbReference>
<name>A0A0N1HNV9_9EURO</name>
<dbReference type="PANTHER" id="PTHR10963:SF53">
    <property type="entry name" value="GH16 DOMAIN-CONTAINING PROTEIN"/>
    <property type="match status" value="1"/>
</dbReference>
<protein>
    <submittedName>
        <fullName evidence="3">Glucan endo-1,3-beta-glucosidase A1</fullName>
    </submittedName>
</protein>
<feature type="compositionally biased region" description="Low complexity" evidence="1">
    <location>
        <begin position="95"/>
        <end position="106"/>
    </location>
</feature>
<dbReference type="InterPro" id="IPR050546">
    <property type="entry name" value="Glycosyl_Hydrlase_16"/>
</dbReference>
<dbReference type="Gene3D" id="2.60.120.200">
    <property type="match status" value="1"/>
</dbReference>
<dbReference type="InterPro" id="IPR000757">
    <property type="entry name" value="Beta-glucanase-like"/>
</dbReference>
<dbReference type="GO" id="GO:0005975">
    <property type="term" value="P:carbohydrate metabolic process"/>
    <property type="evidence" value="ECO:0007669"/>
    <property type="project" value="InterPro"/>
</dbReference>